<dbReference type="EMBL" id="CP141261">
    <property type="protein sequence ID" value="WRL64176.1"/>
    <property type="molecule type" value="Genomic_DNA"/>
</dbReference>
<name>A0ABZ1B1Z1_9ACTN</name>
<evidence type="ECO:0000313" key="2">
    <source>
        <dbReference type="EMBL" id="WRL64176.1"/>
    </source>
</evidence>
<dbReference type="InterPro" id="IPR012000">
    <property type="entry name" value="Thiamin_PyroP_enz_cen_dom"/>
</dbReference>
<dbReference type="Gene3D" id="3.40.50.1220">
    <property type="entry name" value="TPP-binding domain"/>
    <property type="match status" value="1"/>
</dbReference>
<sequence>MWAGGGATAAGAGDLVARVAERLGAPVLTSYGGRGLLSPDSPWLVPLPRTPPRRGGCGTTPTWCSSSAATWMR</sequence>
<gene>
    <name evidence="2" type="ORF">U6N30_32255</name>
</gene>
<dbReference type="Proteomes" id="UP001324287">
    <property type="component" value="Chromosome"/>
</dbReference>
<dbReference type="RefSeq" id="WP_324275504.1">
    <property type="nucleotide sequence ID" value="NZ_CP141261.1"/>
</dbReference>
<evidence type="ECO:0000313" key="3">
    <source>
        <dbReference type="Proteomes" id="UP001324287"/>
    </source>
</evidence>
<protein>
    <recommendedName>
        <fullName evidence="1">Thiamine pyrophosphate enzyme central domain-containing protein</fullName>
    </recommendedName>
</protein>
<feature type="domain" description="Thiamine pyrophosphate enzyme central" evidence="1">
    <location>
        <begin position="2"/>
        <end position="43"/>
    </location>
</feature>
<organism evidence="2 3">
    <name type="scientific">Blastococcus brunescens</name>
    <dbReference type="NCBI Taxonomy" id="1564165"/>
    <lineage>
        <taxon>Bacteria</taxon>
        <taxon>Bacillati</taxon>
        <taxon>Actinomycetota</taxon>
        <taxon>Actinomycetes</taxon>
        <taxon>Geodermatophilales</taxon>
        <taxon>Geodermatophilaceae</taxon>
        <taxon>Blastococcus</taxon>
    </lineage>
</organism>
<dbReference type="Pfam" id="PF00205">
    <property type="entry name" value="TPP_enzyme_M"/>
    <property type="match status" value="1"/>
</dbReference>
<proteinExistence type="predicted"/>
<dbReference type="InterPro" id="IPR029035">
    <property type="entry name" value="DHS-like_NAD/FAD-binding_dom"/>
</dbReference>
<reference evidence="2 3" key="1">
    <citation type="submission" date="2023-12" db="EMBL/GenBank/DDBJ databases">
        <title>Blastococcus brunescens sp. nov., an actonobacterium isolated from sandstone collected in sahara desert.</title>
        <authorList>
            <person name="Gtari M."/>
            <person name="Ghodhbane F."/>
        </authorList>
    </citation>
    <scope>NUCLEOTIDE SEQUENCE [LARGE SCALE GENOMIC DNA]</scope>
    <source>
        <strain evidence="2 3">BMG 8361</strain>
    </source>
</reference>
<accession>A0ABZ1B1Z1</accession>
<keyword evidence="3" id="KW-1185">Reference proteome</keyword>
<dbReference type="SUPFAM" id="SSF52467">
    <property type="entry name" value="DHS-like NAD/FAD-binding domain"/>
    <property type="match status" value="1"/>
</dbReference>
<evidence type="ECO:0000259" key="1">
    <source>
        <dbReference type="Pfam" id="PF00205"/>
    </source>
</evidence>